<evidence type="ECO:0000313" key="2">
    <source>
        <dbReference type="Proteomes" id="UP000637769"/>
    </source>
</evidence>
<dbReference type="Proteomes" id="UP000637769">
    <property type="component" value="Unassembled WGS sequence"/>
</dbReference>
<evidence type="ECO:0000313" key="1">
    <source>
        <dbReference type="EMBL" id="GGC28763.1"/>
    </source>
</evidence>
<organism evidence="1 2">
    <name type="scientific">Asaia siamensis</name>
    <dbReference type="NCBI Taxonomy" id="110479"/>
    <lineage>
        <taxon>Bacteria</taxon>
        <taxon>Pseudomonadati</taxon>
        <taxon>Pseudomonadota</taxon>
        <taxon>Alphaproteobacteria</taxon>
        <taxon>Acetobacterales</taxon>
        <taxon>Acetobacteraceae</taxon>
        <taxon>Asaia</taxon>
    </lineage>
</organism>
<reference evidence="2" key="1">
    <citation type="journal article" date="2019" name="Int. J. Syst. Evol. Microbiol.">
        <title>The Global Catalogue of Microorganisms (GCM) 10K type strain sequencing project: providing services to taxonomists for standard genome sequencing and annotation.</title>
        <authorList>
            <consortium name="The Broad Institute Genomics Platform"/>
            <consortium name="The Broad Institute Genome Sequencing Center for Infectious Disease"/>
            <person name="Wu L."/>
            <person name="Ma J."/>
        </authorList>
    </citation>
    <scope>NUCLEOTIDE SEQUENCE [LARGE SCALE GENOMIC DNA]</scope>
    <source>
        <strain evidence="2">CCM 7132</strain>
    </source>
</reference>
<dbReference type="EMBL" id="BMCH01000003">
    <property type="protein sequence ID" value="GGC28763.1"/>
    <property type="molecule type" value="Genomic_DNA"/>
</dbReference>
<name>A0ABQ1LT88_9PROT</name>
<accession>A0ABQ1LT88</accession>
<proteinExistence type="predicted"/>
<protein>
    <submittedName>
        <fullName evidence="1">Uncharacterized protein</fullName>
    </submittedName>
</protein>
<sequence length="59" mass="6424">MSYQTGVLIGRSKNPYGRARHGIMAGGAFPDGKELFHEIDGFTRGGAPYRRGCHGTGQW</sequence>
<comment type="caution">
    <text evidence="1">The sequence shown here is derived from an EMBL/GenBank/DDBJ whole genome shotgun (WGS) entry which is preliminary data.</text>
</comment>
<gene>
    <name evidence="1" type="ORF">GCM10007207_12800</name>
</gene>
<keyword evidence="2" id="KW-1185">Reference proteome</keyword>